<dbReference type="RefSeq" id="XP_002671507.1">
    <property type="nucleotide sequence ID" value="XM_002671461.1"/>
</dbReference>
<reference evidence="11 12" key="1">
    <citation type="journal article" date="2010" name="Cell">
        <title>The genome of Naegleria gruberi illuminates early eukaryotic versatility.</title>
        <authorList>
            <person name="Fritz-Laylin L.K."/>
            <person name="Prochnik S.E."/>
            <person name="Ginger M.L."/>
            <person name="Dacks J.B."/>
            <person name="Carpenter M.L."/>
            <person name="Field M.C."/>
            <person name="Kuo A."/>
            <person name="Paredez A."/>
            <person name="Chapman J."/>
            <person name="Pham J."/>
            <person name="Shu S."/>
            <person name="Neupane R."/>
            <person name="Cipriano M."/>
            <person name="Mancuso J."/>
            <person name="Tu H."/>
            <person name="Salamov A."/>
            <person name="Lindquist E."/>
            <person name="Shapiro H."/>
            <person name="Lucas S."/>
            <person name="Grigoriev I.V."/>
            <person name="Cande W.Z."/>
            <person name="Fulton C."/>
            <person name="Rokhsar D.S."/>
            <person name="Dawson S.C."/>
        </authorList>
    </citation>
    <scope>NUCLEOTIDE SEQUENCE [LARGE SCALE GENOMIC DNA]</scope>
    <source>
        <strain evidence="11 12">NEG-M</strain>
    </source>
</reference>
<dbReference type="InterPro" id="IPR050401">
    <property type="entry name" value="Cyclic_nucleotide_synthase"/>
</dbReference>
<evidence type="ECO:0000313" key="12">
    <source>
        <dbReference type="Proteomes" id="UP000006671"/>
    </source>
</evidence>
<feature type="transmembrane region" description="Helical" evidence="8">
    <location>
        <begin position="752"/>
        <end position="773"/>
    </location>
</feature>
<feature type="compositionally biased region" description="Low complexity" evidence="7">
    <location>
        <begin position="1"/>
        <end position="21"/>
    </location>
</feature>
<organism evidence="12">
    <name type="scientific">Naegleria gruberi</name>
    <name type="common">Amoeba</name>
    <dbReference type="NCBI Taxonomy" id="5762"/>
    <lineage>
        <taxon>Eukaryota</taxon>
        <taxon>Discoba</taxon>
        <taxon>Heterolobosea</taxon>
        <taxon>Tetramitia</taxon>
        <taxon>Eutetramitia</taxon>
        <taxon>Vahlkampfiidae</taxon>
        <taxon>Naegleria</taxon>
    </lineage>
</organism>
<evidence type="ECO:0000256" key="8">
    <source>
        <dbReference type="SAM" id="Phobius"/>
    </source>
</evidence>
<feature type="domain" description="PAS" evidence="9">
    <location>
        <begin position="1249"/>
        <end position="1314"/>
    </location>
</feature>
<dbReference type="GO" id="GO:0000166">
    <property type="term" value="F:nucleotide binding"/>
    <property type="evidence" value="ECO:0007669"/>
    <property type="project" value="UniProtKB-KW"/>
</dbReference>
<comment type="subcellular location">
    <subcellularLocation>
        <location evidence="1">Membrane</location>
    </subcellularLocation>
</comment>
<dbReference type="CDD" id="cd07302">
    <property type="entry name" value="CHD"/>
    <property type="match status" value="1"/>
</dbReference>
<dbReference type="PROSITE" id="PS50112">
    <property type="entry name" value="PAS"/>
    <property type="match status" value="1"/>
</dbReference>
<feature type="transmembrane region" description="Helical" evidence="8">
    <location>
        <begin position="316"/>
        <end position="335"/>
    </location>
</feature>
<feature type="transmembrane region" description="Helical" evidence="8">
    <location>
        <begin position="216"/>
        <end position="237"/>
    </location>
</feature>
<dbReference type="PROSITE" id="PS50125">
    <property type="entry name" value="GUANYLATE_CYCLASE_2"/>
    <property type="match status" value="1"/>
</dbReference>
<feature type="region of interest" description="Disordered" evidence="7">
    <location>
        <begin position="625"/>
        <end position="646"/>
    </location>
</feature>
<dbReference type="Pfam" id="PF13426">
    <property type="entry name" value="PAS_9"/>
    <property type="match status" value="1"/>
</dbReference>
<dbReference type="Proteomes" id="UP000006671">
    <property type="component" value="Unassembled WGS sequence"/>
</dbReference>
<dbReference type="CDD" id="cd00130">
    <property type="entry name" value="PAS"/>
    <property type="match status" value="1"/>
</dbReference>
<evidence type="ECO:0000313" key="11">
    <source>
        <dbReference type="EMBL" id="EFC38763.1"/>
    </source>
</evidence>
<protein>
    <submittedName>
        <fullName evidence="11">Predicted protein</fullName>
    </submittedName>
</protein>
<dbReference type="KEGG" id="ngr:NAEGRDRAFT_73533"/>
<dbReference type="InParanoid" id="D2VWX0"/>
<dbReference type="Gene3D" id="3.30.450.20">
    <property type="entry name" value="PAS domain"/>
    <property type="match status" value="1"/>
</dbReference>
<keyword evidence="3" id="KW-0547">Nucleotide-binding</keyword>
<dbReference type="InterPro" id="IPR000014">
    <property type="entry name" value="PAS"/>
</dbReference>
<proteinExistence type="predicted"/>
<dbReference type="SUPFAM" id="SSF55785">
    <property type="entry name" value="PYP-like sensor domain (PAS domain)"/>
    <property type="match status" value="1"/>
</dbReference>
<dbReference type="GO" id="GO:0016020">
    <property type="term" value="C:membrane"/>
    <property type="evidence" value="ECO:0007669"/>
    <property type="project" value="UniProtKB-SubCell"/>
</dbReference>
<feature type="region of interest" description="Disordered" evidence="7">
    <location>
        <begin position="33"/>
        <end position="52"/>
    </location>
</feature>
<keyword evidence="12" id="KW-1185">Reference proteome</keyword>
<dbReference type="InterPro" id="IPR001054">
    <property type="entry name" value="A/G_cyclase"/>
</dbReference>
<dbReference type="OrthoDB" id="10260659at2759"/>
<evidence type="ECO:0000259" key="9">
    <source>
        <dbReference type="PROSITE" id="PS50112"/>
    </source>
</evidence>
<keyword evidence="2 8" id="KW-0812">Transmembrane</keyword>
<dbReference type="SUPFAM" id="SSF55073">
    <property type="entry name" value="Nucleotide cyclase"/>
    <property type="match status" value="1"/>
</dbReference>
<evidence type="ECO:0000256" key="6">
    <source>
        <dbReference type="ARBA" id="ARBA00023239"/>
    </source>
</evidence>
<evidence type="ECO:0000256" key="5">
    <source>
        <dbReference type="ARBA" id="ARBA00023136"/>
    </source>
</evidence>
<dbReference type="eggNOG" id="KOG1023">
    <property type="taxonomic scope" value="Eukaryota"/>
</dbReference>
<evidence type="ECO:0000256" key="7">
    <source>
        <dbReference type="SAM" id="MobiDB-lite"/>
    </source>
</evidence>
<evidence type="ECO:0000256" key="1">
    <source>
        <dbReference type="ARBA" id="ARBA00004370"/>
    </source>
</evidence>
<dbReference type="InterPro" id="IPR035965">
    <property type="entry name" value="PAS-like_dom_sf"/>
</dbReference>
<dbReference type="InterPro" id="IPR029787">
    <property type="entry name" value="Nucleotide_cyclase"/>
</dbReference>
<evidence type="ECO:0000256" key="3">
    <source>
        <dbReference type="ARBA" id="ARBA00022741"/>
    </source>
</evidence>
<dbReference type="GO" id="GO:0035556">
    <property type="term" value="P:intracellular signal transduction"/>
    <property type="evidence" value="ECO:0007669"/>
    <property type="project" value="InterPro"/>
</dbReference>
<sequence length="1628" mass="183773">MDKSNSNSNNNNNNTLHTSNSGRNLKTRSNFLSRRSTNRLSEAPSSNSILPINGSTSSLNNASGNQAAAITKTTAGGGGYFNVISDELSGVNSQPSQTDNQGAITRKLFMFVQSLKLEKPLHPLMCLSIHMLIAYQTLSLGVAIDYNWGEYGRYIYNILLIPRTLGFQYLPYEGFIALAVIVFVMQSICFLIIYITYRSIILGSSYWKKIRTGGRFVFFLMTFLSLPITYGLMQGFFDCDFTSKVSIVQGAPPSFALRNFRNVECWGTMNGILASISLLFCIIQILITMSAVMIFCDTMVASKAKFVLENPFVMSYLIGTNQLYLIVAGVTPHIVNFLRPVYYIVLSIGFIVLMFVDLPFLRRKANAVYGGIGFARVGVGIASLVSTLINVDDMWEFGLGLTFSPLVLGIIFFVIGFLILEFYSKSVKRRGSHLAKAIVNCGSDVLLTQRELPYLSTFIKFSLKGSDEDKKLANDAIRIVHKSEVHDAQSLILISMFYKEIPNFFLALIVIKKAEKKRANIFIQYSLYIRTKELEKNLSEGRTSSSGASDIIMEGTKRRIKMLRLLIVQFWKNLLASVAVDTIVQQIQRLSNECDLAFHNLLIDNEEDHAIQKMFAQYQEEFKFKPSSQHSSSNNNNSDNERSDKTHGELIITKSYTSSSSNNNNGMRVDMFSENVNDEAFDSISVSEQQPEELMDQADKQQEVFSSALHKKDENRTTFYFIVSSGLVSIVLIAILLIVGLSFTQNDSVFDILLKSAMLSSIPTSTLCGVSNVNGNIGAMSTLNYSSSLEYRKSFQNVLENDLAKIDSFETLFDSFSFNELVSLLYTKQDKTLLLDNQVYKNSSTSWFVKKTKRVLSETIISTNTSNLKISQELLNFIEMNRVAFSDGMLDFFQKTLQFQQGELRNYSYAYIALSSFIGLIFFLYLIFNGFCSFKFLHQRKQILNLFKKIPKDESKKVIIGMERLIDKDGTNVDSTKDSISSNSFLVIVVCLSFIVATATMSLIVADIFRKLKILEHGLYKLESTAQSMHISQSLRYDLLQVASIADYEKRVKFHDRLLADMSLFDRNWNMLRYGSQIDDYFSLSGFNPNIDNLLLTLPTNCSHFDCQSLDTQIGQFRTSILNFNQLLISNETISLEMKQINELAEFLFDHSIVLLTNLETLNKLCYYNFFQEQPLMTILSAVLGCPLLLFLTWITYTYTSTIENENYVLRKLFNYIPWEILDTNDDIRNYIFFHLLSNGKSRSKNKFKTTKERAILEAALTSAVICSSSGTIDIFNNASEKLFGFRGDQIIGFPLHKLFDKESAANLEPVISKMGVSATSYSETLELNGLRKNSSSFPVELRISVSALEGRNIISCFMRDISEHKVQVKELAEEKKKSESLLMNIMPESVAQRLIAGETLIADKFDDVTILFSDIVGLLDLNLSAFDLVQTLNEIIHEFDDLTINFNLEKIKTIGSKYFCTAGLKPDGMNEAHHVERTFTFAVKLSEVVQLFCEDHGLNIGIRVGINSGPIVAGVCGVLKYAYDVWSDAVNTASRMESTCPAGFIQVTETCYQRLKDKHEFQERYVEVKGKGQMKTYIHEPNKEDDLREGTLEVFRGGDSALRMSLDNLRMSSSAQHVEKQAIISLH</sequence>
<keyword evidence="5 8" id="KW-0472">Membrane</keyword>
<evidence type="ECO:0000256" key="4">
    <source>
        <dbReference type="ARBA" id="ARBA00022989"/>
    </source>
</evidence>
<feature type="compositionally biased region" description="Low complexity" evidence="7">
    <location>
        <begin position="627"/>
        <end position="638"/>
    </location>
</feature>
<dbReference type="VEuPathDB" id="AmoebaDB:NAEGRDRAFT_73533"/>
<feature type="transmembrane region" description="Helical" evidence="8">
    <location>
        <begin position="397"/>
        <end position="420"/>
    </location>
</feature>
<feature type="region of interest" description="Disordered" evidence="7">
    <location>
        <begin position="1"/>
        <end position="26"/>
    </location>
</feature>
<dbReference type="PANTHER" id="PTHR11920">
    <property type="entry name" value="GUANYLYL CYCLASE"/>
    <property type="match status" value="1"/>
</dbReference>
<feature type="transmembrane region" description="Helical" evidence="8">
    <location>
        <begin position="719"/>
        <end position="740"/>
    </location>
</feature>
<feature type="transmembrane region" description="Helical" evidence="8">
    <location>
        <begin position="124"/>
        <end position="144"/>
    </location>
</feature>
<accession>D2VWX0</accession>
<keyword evidence="4 8" id="KW-1133">Transmembrane helix</keyword>
<name>D2VWX0_NAEGR</name>
<dbReference type="Pfam" id="PF00211">
    <property type="entry name" value="Guanylate_cyc"/>
    <property type="match status" value="1"/>
</dbReference>
<feature type="transmembrane region" description="Helical" evidence="8">
    <location>
        <begin position="368"/>
        <end position="391"/>
    </location>
</feature>
<dbReference type="GO" id="GO:0016829">
    <property type="term" value="F:lyase activity"/>
    <property type="evidence" value="ECO:0007669"/>
    <property type="project" value="UniProtKB-KW"/>
</dbReference>
<feature type="domain" description="Guanylate cyclase" evidence="10">
    <location>
        <begin position="1410"/>
        <end position="1538"/>
    </location>
</feature>
<dbReference type="EMBL" id="GG738905">
    <property type="protein sequence ID" value="EFC38763.1"/>
    <property type="molecule type" value="Genomic_DNA"/>
</dbReference>
<feature type="transmembrane region" description="Helical" evidence="8">
    <location>
        <begin position="1176"/>
        <end position="1197"/>
    </location>
</feature>
<dbReference type="PANTHER" id="PTHR11920:SF335">
    <property type="entry name" value="GUANYLATE CYCLASE"/>
    <property type="match status" value="1"/>
</dbReference>
<dbReference type="GO" id="GO:0009190">
    <property type="term" value="P:cyclic nucleotide biosynthetic process"/>
    <property type="evidence" value="ECO:0007669"/>
    <property type="project" value="InterPro"/>
</dbReference>
<evidence type="ECO:0000259" key="10">
    <source>
        <dbReference type="PROSITE" id="PS50125"/>
    </source>
</evidence>
<feature type="transmembrane region" description="Helical" evidence="8">
    <location>
        <begin position="175"/>
        <end position="195"/>
    </location>
</feature>
<feature type="transmembrane region" description="Helical" evidence="8">
    <location>
        <begin position="985"/>
        <end position="1009"/>
    </location>
</feature>
<dbReference type="SMART" id="SM00044">
    <property type="entry name" value="CYCc"/>
    <property type="match status" value="1"/>
</dbReference>
<dbReference type="NCBIfam" id="TIGR00229">
    <property type="entry name" value="sensory_box"/>
    <property type="match status" value="1"/>
</dbReference>
<dbReference type="OMA" id="LANTHMF"/>
<keyword evidence="6" id="KW-0456">Lyase</keyword>
<evidence type="ECO:0000256" key="2">
    <source>
        <dbReference type="ARBA" id="ARBA00022692"/>
    </source>
</evidence>
<feature type="transmembrane region" description="Helical" evidence="8">
    <location>
        <begin position="909"/>
        <end position="928"/>
    </location>
</feature>
<feature type="transmembrane region" description="Helical" evidence="8">
    <location>
        <begin position="272"/>
        <end position="295"/>
    </location>
</feature>
<dbReference type="GeneID" id="8858411"/>
<gene>
    <name evidence="11" type="ORF">NAEGRDRAFT_73533</name>
</gene>
<dbReference type="Gene3D" id="3.30.70.1230">
    <property type="entry name" value="Nucleotide cyclase"/>
    <property type="match status" value="1"/>
</dbReference>
<feature type="transmembrane region" description="Helical" evidence="8">
    <location>
        <begin position="341"/>
        <end position="361"/>
    </location>
</feature>